<dbReference type="KEGG" id="chh:A0O34_16480"/>
<dbReference type="STRING" id="1685010.A0O34_16480"/>
<dbReference type="EMBL" id="CP015199">
    <property type="protein sequence ID" value="ANF52010.1"/>
    <property type="molecule type" value="Genomic_DNA"/>
</dbReference>
<dbReference type="AlphaFoldDB" id="A0A172XYP2"/>
<dbReference type="RefSeq" id="WP_066757010.1">
    <property type="nucleotide sequence ID" value="NZ_CP015199.1"/>
</dbReference>
<dbReference type="OrthoDB" id="1259153at2"/>
<gene>
    <name evidence="1" type="ORF">A0O34_16480</name>
</gene>
<accession>A0A172XYP2</accession>
<evidence type="ECO:0000313" key="2">
    <source>
        <dbReference type="Proteomes" id="UP000077824"/>
    </source>
</evidence>
<reference evidence="1 2" key="1">
    <citation type="submission" date="2016-04" db="EMBL/GenBank/DDBJ databases">
        <title>Complete Genome Sequence of Chryseobacterium sp. IHBB 10212.</title>
        <authorList>
            <person name="Pal M."/>
            <person name="Swarnkar M.K."/>
            <person name="Kaushal K."/>
            <person name="Chhibber S."/>
            <person name="Singh A.K."/>
            <person name="Gulati A."/>
        </authorList>
    </citation>
    <scope>NUCLEOTIDE SEQUENCE [LARGE SCALE GENOMIC DNA]</scope>
    <source>
        <strain evidence="1 2">IHBB 10212</strain>
    </source>
</reference>
<organism evidence="1 2">
    <name type="scientific">Chryseobacterium glaciei</name>
    <dbReference type="NCBI Taxonomy" id="1685010"/>
    <lineage>
        <taxon>Bacteria</taxon>
        <taxon>Pseudomonadati</taxon>
        <taxon>Bacteroidota</taxon>
        <taxon>Flavobacteriia</taxon>
        <taxon>Flavobacteriales</taxon>
        <taxon>Weeksellaceae</taxon>
        <taxon>Chryseobacterium group</taxon>
        <taxon>Chryseobacterium</taxon>
    </lineage>
</organism>
<dbReference type="Proteomes" id="UP000077824">
    <property type="component" value="Chromosome"/>
</dbReference>
<name>A0A172XYP2_9FLAO</name>
<keyword evidence="2" id="KW-1185">Reference proteome</keyword>
<proteinExistence type="predicted"/>
<evidence type="ECO:0000313" key="1">
    <source>
        <dbReference type="EMBL" id="ANF52010.1"/>
    </source>
</evidence>
<protein>
    <submittedName>
        <fullName evidence="1">Uncharacterized protein</fullName>
    </submittedName>
</protein>
<sequence length="208" mass="24978">MIFATNYFNHIKDELPRFNLKLLLNIEDLNNSIFDEVFNILKPNQQEQYIIFKDSEEAKKYRKERNAKLPYVDFNNLPEIFDNVLLQKVILYQKDGETGEAIYDLLSEDRKDQIAQFERKIYEEEKTKKRALMTDEEKKKEKEWWDQYNADPKPRFRGNMGEPDTVDEYILRYGVDPRTGKPETIENFFKNYTIDPKTGMPIPKEKNE</sequence>